<sequence length="252" mass="26993">MERVQRLVKANRTLRAQVQLEEMDPDVLVLVSEGSLILLVFLAFLVVSSQSIVMSSGLSTGELDWEALGVSDDTRAILRQIIVVCLWEDGSCPTNSFSGVPNSGFVSTVNWVVGWFTFVAATRESESSASTALVVRDSSIPGPPSAKTGAVQKSAAKTQAKSKKSSQKKKRSRSTRAPSESSVPGMAPSEASVAARSSTSRPQSRRRQATRPRPQVDASMSSLPCLDSSSLRPVPIPGPIHGDQPQVRFPSK</sequence>
<feature type="transmembrane region" description="Helical" evidence="2">
    <location>
        <begin position="27"/>
        <end position="47"/>
    </location>
</feature>
<proteinExistence type="predicted"/>
<dbReference type="Proteomes" id="UP001165083">
    <property type="component" value="Unassembled WGS sequence"/>
</dbReference>
<dbReference type="AlphaFoldDB" id="A0A9W6WIE4"/>
<feature type="compositionally biased region" description="Basic residues" evidence="1">
    <location>
        <begin position="160"/>
        <end position="174"/>
    </location>
</feature>
<protein>
    <submittedName>
        <fullName evidence="3">Unnamed protein product</fullName>
    </submittedName>
</protein>
<evidence type="ECO:0000313" key="3">
    <source>
        <dbReference type="EMBL" id="GMF14282.1"/>
    </source>
</evidence>
<reference evidence="3" key="1">
    <citation type="submission" date="2023-04" db="EMBL/GenBank/DDBJ databases">
        <title>Phytophthora lilii NBRC 32176.</title>
        <authorList>
            <person name="Ichikawa N."/>
            <person name="Sato H."/>
            <person name="Tonouchi N."/>
        </authorList>
    </citation>
    <scope>NUCLEOTIDE SEQUENCE</scope>
    <source>
        <strain evidence="3">NBRC 32176</strain>
    </source>
</reference>
<feature type="region of interest" description="Disordered" evidence="1">
    <location>
        <begin position="136"/>
        <end position="252"/>
    </location>
</feature>
<name>A0A9W6WIE4_9STRA</name>
<keyword evidence="4" id="KW-1185">Reference proteome</keyword>
<gene>
    <name evidence="3" type="ORF">Plil01_000465600</name>
</gene>
<organism evidence="3 4">
    <name type="scientific">Phytophthora lilii</name>
    <dbReference type="NCBI Taxonomy" id="2077276"/>
    <lineage>
        <taxon>Eukaryota</taxon>
        <taxon>Sar</taxon>
        <taxon>Stramenopiles</taxon>
        <taxon>Oomycota</taxon>
        <taxon>Peronosporomycetes</taxon>
        <taxon>Peronosporales</taxon>
        <taxon>Peronosporaceae</taxon>
        <taxon>Phytophthora</taxon>
    </lineage>
</organism>
<feature type="compositionally biased region" description="Low complexity" evidence="1">
    <location>
        <begin position="211"/>
        <end position="231"/>
    </location>
</feature>
<keyword evidence="2" id="KW-1133">Transmembrane helix</keyword>
<keyword evidence="2" id="KW-0812">Transmembrane</keyword>
<evidence type="ECO:0000313" key="4">
    <source>
        <dbReference type="Proteomes" id="UP001165083"/>
    </source>
</evidence>
<dbReference type="EMBL" id="BSXW01000192">
    <property type="protein sequence ID" value="GMF14282.1"/>
    <property type="molecule type" value="Genomic_DNA"/>
</dbReference>
<evidence type="ECO:0000256" key="1">
    <source>
        <dbReference type="SAM" id="MobiDB-lite"/>
    </source>
</evidence>
<evidence type="ECO:0000256" key="2">
    <source>
        <dbReference type="SAM" id="Phobius"/>
    </source>
</evidence>
<comment type="caution">
    <text evidence="3">The sequence shown here is derived from an EMBL/GenBank/DDBJ whole genome shotgun (WGS) entry which is preliminary data.</text>
</comment>
<accession>A0A9W6WIE4</accession>
<keyword evidence="2" id="KW-0472">Membrane</keyword>